<dbReference type="InterPro" id="IPR016032">
    <property type="entry name" value="Sig_transdc_resp-reg_C-effctor"/>
</dbReference>
<dbReference type="PANTHER" id="PTHR48111">
    <property type="entry name" value="REGULATOR OF RPOS"/>
    <property type="match status" value="1"/>
</dbReference>
<comment type="caution">
    <text evidence="8">The sequence shown here is derived from an EMBL/GenBank/DDBJ whole genome shotgun (WGS) entry which is preliminary data.</text>
</comment>
<dbReference type="InterPro" id="IPR011006">
    <property type="entry name" value="CheY-like_superfamily"/>
</dbReference>
<organism evidence="8 9">
    <name type="scientific">Olivibacter ginsenosidimutans</name>
    <dbReference type="NCBI Taxonomy" id="1176537"/>
    <lineage>
        <taxon>Bacteria</taxon>
        <taxon>Pseudomonadati</taxon>
        <taxon>Bacteroidota</taxon>
        <taxon>Sphingobacteriia</taxon>
        <taxon>Sphingobacteriales</taxon>
        <taxon>Sphingobacteriaceae</taxon>
        <taxon>Olivibacter</taxon>
    </lineage>
</organism>
<accession>A0ABP9AEI4</accession>
<dbReference type="InterPro" id="IPR001789">
    <property type="entry name" value="Sig_transdc_resp-reg_receiver"/>
</dbReference>
<dbReference type="Pfam" id="PF00486">
    <property type="entry name" value="Trans_reg_C"/>
    <property type="match status" value="1"/>
</dbReference>
<feature type="domain" description="Response regulatory" evidence="6">
    <location>
        <begin position="4"/>
        <end position="119"/>
    </location>
</feature>
<sequence>MPYKLLFVEDEKDLGNVVKQYLEFMGFSVIWHTHAKNAYDDYIADPNFHLLLIDIQLPDYDGFELAEKISKVNNQQAFLFLTARNEKKDRIYGLKIGADDYINKPFDIDELVLRIKNIIRRNNGVNNSLEHPAETTPVQVMGDLLFYKELLKLSFPNQKAVSLTLREAQLLMYLYENRNRILKREEILLHLWGENDYFLGRSLDVFISRLRKTLHYSAEVRIENVYGVGFIFHVAPVDN</sequence>
<dbReference type="Proteomes" id="UP001501411">
    <property type="component" value="Unassembled WGS sequence"/>
</dbReference>
<dbReference type="Gene3D" id="6.10.250.690">
    <property type="match status" value="1"/>
</dbReference>
<keyword evidence="9" id="KW-1185">Reference proteome</keyword>
<dbReference type="InterPro" id="IPR039420">
    <property type="entry name" value="WalR-like"/>
</dbReference>
<evidence type="ECO:0000256" key="4">
    <source>
        <dbReference type="PROSITE-ProRule" id="PRU00169"/>
    </source>
</evidence>
<evidence type="ECO:0000313" key="8">
    <source>
        <dbReference type="EMBL" id="GAA4779994.1"/>
    </source>
</evidence>
<dbReference type="InterPro" id="IPR036388">
    <property type="entry name" value="WH-like_DNA-bd_sf"/>
</dbReference>
<evidence type="ECO:0000256" key="3">
    <source>
        <dbReference type="ARBA" id="ARBA00023125"/>
    </source>
</evidence>
<dbReference type="SUPFAM" id="SSF52172">
    <property type="entry name" value="CheY-like"/>
    <property type="match status" value="1"/>
</dbReference>
<dbReference type="SUPFAM" id="SSF46894">
    <property type="entry name" value="C-terminal effector domain of the bipartite response regulators"/>
    <property type="match status" value="1"/>
</dbReference>
<dbReference type="PANTHER" id="PTHR48111:SF40">
    <property type="entry name" value="PHOSPHATE REGULON TRANSCRIPTIONAL REGULATORY PROTEIN PHOB"/>
    <property type="match status" value="1"/>
</dbReference>
<dbReference type="SMART" id="SM00862">
    <property type="entry name" value="Trans_reg_C"/>
    <property type="match status" value="1"/>
</dbReference>
<gene>
    <name evidence="8" type="ORF">GCM10023231_03570</name>
</gene>
<feature type="modified residue" description="4-aspartylphosphate" evidence="4">
    <location>
        <position position="54"/>
    </location>
</feature>
<name>A0ABP9AEI4_9SPHI</name>
<dbReference type="CDD" id="cd00383">
    <property type="entry name" value="trans_reg_C"/>
    <property type="match status" value="1"/>
</dbReference>
<evidence type="ECO:0000256" key="5">
    <source>
        <dbReference type="PROSITE-ProRule" id="PRU01091"/>
    </source>
</evidence>
<protein>
    <submittedName>
        <fullName evidence="8">Response regulator transcription factor</fullName>
    </submittedName>
</protein>
<dbReference type="RefSeq" id="WP_345229974.1">
    <property type="nucleotide sequence ID" value="NZ_BAABIQ010000003.1"/>
</dbReference>
<dbReference type="Gene3D" id="1.10.10.10">
    <property type="entry name" value="Winged helix-like DNA-binding domain superfamily/Winged helix DNA-binding domain"/>
    <property type="match status" value="1"/>
</dbReference>
<evidence type="ECO:0000256" key="1">
    <source>
        <dbReference type="ARBA" id="ARBA00022553"/>
    </source>
</evidence>
<dbReference type="Pfam" id="PF00072">
    <property type="entry name" value="Response_reg"/>
    <property type="match status" value="1"/>
</dbReference>
<evidence type="ECO:0000256" key="2">
    <source>
        <dbReference type="ARBA" id="ARBA00023012"/>
    </source>
</evidence>
<dbReference type="EMBL" id="BAABIQ010000003">
    <property type="protein sequence ID" value="GAA4779994.1"/>
    <property type="molecule type" value="Genomic_DNA"/>
</dbReference>
<dbReference type="Gene3D" id="3.40.50.2300">
    <property type="match status" value="1"/>
</dbReference>
<evidence type="ECO:0000259" key="6">
    <source>
        <dbReference type="PROSITE" id="PS50110"/>
    </source>
</evidence>
<dbReference type="SMART" id="SM00448">
    <property type="entry name" value="REC"/>
    <property type="match status" value="1"/>
</dbReference>
<keyword evidence="1 4" id="KW-0597">Phosphoprotein</keyword>
<dbReference type="PROSITE" id="PS51755">
    <property type="entry name" value="OMPR_PHOB"/>
    <property type="match status" value="1"/>
</dbReference>
<reference evidence="9" key="1">
    <citation type="journal article" date="2019" name="Int. J. Syst. Evol. Microbiol.">
        <title>The Global Catalogue of Microorganisms (GCM) 10K type strain sequencing project: providing services to taxonomists for standard genome sequencing and annotation.</title>
        <authorList>
            <consortium name="The Broad Institute Genomics Platform"/>
            <consortium name="The Broad Institute Genome Sequencing Center for Infectious Disease"/>
            <person name="Wu L."/>
            <person name="Ma J."/>
        </authorList>
    </citation>
    <scope>NUCLEOTIDE SEQUENCE [LARGE SCALE GENOMIC DNA]</scope>
    <source>
        <strain evidence="9">JCM 18200</strain>
    </source>
</reference>
<keyword evidence="3 5" id="KW-0238">DNA-binding</keyword>
<evidence type="ECO:0000313" key="9">
    <source>
        <dbReference type="Proteomes" id="UP001501411"/>
    </source>
</evidence>
<feature type="domain" description="OmpR/PhoB-type" evidence="7">
    <location>
        <begin position="136"/>
        <end position="234"/>
    </location>
</feature>
<evidence type="ECO:0000259" key="7">
    <source>
        <dbReference type="PROSITE" id="PS51755"/>
    </source>
</evidence>
<keyword evidence="2" id="KW-0902">Two-component regulatory system</keyword>
<dbReference type="InterPro" id="IPR001867">
    <property type="entry name" value="OmpR/PhoB-type_DNA-bd"/>
</dbReference>
<proteinExistence type="predicted"/>
<feature type="DNA-binding region" description="OmpR/PhoB-type" evidence="5">
    <location>
        <begin position="136"/>
        <end position="234"/>
    </location>
</feature>
<dbReference type="PROSITE" id="PS50110">
    <property type="entry name" value="RESPONSE_REGULATORY"/>
    <property type="match status" value="1"/>
</dbReference>